<evidence type="ECO:0000313" key="3">
    <source>
        <dbReference type="EMBL" id="MXP36706.1"/>
    </source>
</evidence>
<protein>
    <submittedName>
        <fullName evidence="2">CubicO group peptidase (Beta-lactamase class C family)</fullName>
    </submittedName>
    <submittedName>
        <fullName evidence="3">Serine hydrolase</fullName>
    </submittedName>
</protein>
<dbReference type="Pfam" id="PF00144">
    <property type="entry name" value="Beta-lactamase"/>
    <property type="match status" value="1"/>
</dbReference>
<evidence type="ECO:0000313" key="5">
    <source>
        <dbReference type="Proteomes" id="UP001238601"/>
    </source>
</evidence>
<sequence>MSQQALLPRSAEPNRFNDDDWARGHVAAGFEPVAHAFAATIRSGAALGAACTIIHRGETVVDLQGGWQDRSRQMAWQGDDIALVYSLTKGVTGMAAAVAVSRGLFAYEEPVADIWPEFAAQGKGAVTVGEALSEQAGLAAIDFKLTLDTMGDEDAICAAIARQKPNWTPGDYAGNHAYTLGWIASELIRRRDPQRRSLGRFFAEEIAAPLGIDVFIGLDESFDRSRIARIAGFGVPDLFLHHTTMPWPLTIRMCLPGTLAFRTLNNPLLLQGPGALDCEAFWRAGQGAAGGMASARGLAALYQVFAEGGERLGITRAVMNKVSSGHRYPRKGLKDRILALDMYYSHGFEKPFADWEYARSRNAFGSFAVGGSLAYADPEDEVAYAWITNQLGTGKWDDPREKIVRDAFYACLENRS</sequence>
<reference evidence="2 5" key="2">
    <citation type="submission" date="2023-07" db="EMBL/GenBank/DDBJ databases">
        <title>Genomic Encyclopedia of Type Strains, Phase IV (KMG-IV): sequencing the most valuable type-strain genomes for metagenomic binning, comparative biology and taxonomic classification.</title>
        <authorList>
            <person name="Goeker M."/>
        </authorList>
    </citation>
    <scope>NUCLEOTIDE SEQUENCE [LARGE SCALE GENOMIC DNA]</scope>
    <source>
        <strain evidence="2 5">DSM 14432</strain>
    </source>
</reference>
<dbReference type="PANTHER" id="PTHR43319:SF3">
    <property type="entry name" value="BETA-LACTAMASE-RELATED DOMAIN-CONTAINING PROTEIN"/>
    <property type="match status" value="1"/>
</dbReference>
<feature type="domain" description="Beta-lactamase-related" evidence="1">
    <location>
        <begin position="37"/>
        <end position="395"/>
    </location>
</feature>
<dbReference type="RefSeq" id="WP_160767473.1">
    <property type="nucleotide sequence ID" value="NZ_JAUSWK010000003.1"/>
</dbReference>
<evidence type="ECO:0000313" key="4">
    <source>
        <dbReference type="Proteomes" id="UP000439914"/>
    </source>
</evidence>
<gene>
    <name evidence="3" type="ORF">GRI55_13170</name>
    <name evidence="2" type="ORF">QOZ97_002498</name>
</gene>
<evidence type="ECO:0000313" key="2">
    <source>
        <dbReference type="EMBL" id="MDQ0566951.1"/>
    </source>
</evidence>
<dbReference type="Proteomes" id="UP001238601">
    <property type="component" value="Unassembled WGS sequence"/>
</dbReference>
<keyword evidence="5" id="KW-1185">Reference proteome</keyword>
<name>A0A6I4UE84_9SPHN</name>
<dbReference type="EMBL" id="WTYG01000004">
    <property type="protein sequence ID" value="MXP36706.1"/>
    <property type="molecule type" value="Genomic_DNA"/>
</dbReference>
<keyword evidence="3" id="KW-0378">Hydrolase</keyword>
<dbReference type="InterPro" id="IPR001466">
    <property type="entry name" value="Beta-lactam-related"/>
</dbReference>
<dbReference type="PANTHER" id="PTHR43319">
    <property type="entry name" value="BETA-LACTAMASE-RELATED"/>
    <property type="match status" value="1"/>
</dbReference>
<dbReference type="Gene3D" id="3.40.710.10">
    <property type="entry name" value="DD-peptidase/beta-lactamase superfamily"/>
    <property type="match status" value="1"/>
</dbReference>
<dbReference type="GO" id="GO:0016787">
    <property type="term" value="F:hydrolase activity"/>
    <property type="evidence" value="ECO:0007669"/>
    <property type="project" value="UniProtKB-KW"/>
</dbReference>
<reference evidence="3 4" key="1">
    <citation type="submission" date="2019-12" db="EMBL/GenBank/DDBJ databases">
        <title>Genomic-based taxomic classification of the family Erythrobacteraceae.</title>
        <authorList>
            <person name="Xu L."/>
        </authorList>
    </citation>
    <scope>NUCLEOTIDE SEQUENCE [LARGE SCALE GENOMIC DNA]</scope>
    <source>
        <strain evidence="3 4">CGMCC 1.8703</strain>
    </source>
</reference>
<dbReference type="Proteomes" id="UP000439914">
    <property type="component" value="Unassembled WGS sequence"/>
</dbReference>
<dbReference type="InterPro" id="IPR052907">
    <property type="entry name" value="Beta-lactamase/esterase"/>
</dbReference>
<organism evidence="3 4">
    <name type="scientific">Qipengyuania citrea</name>
    <dbReference type="NCBI Taxonomy" id="225971"/>
    <lineage>
        <taxon>Bacteria</taxon>
        <taxon>Pseudomonadati</taxon>
        <taxon>Pseudomonadota</taxon>
        <taxon>Alphaproteobacteria</taxon>
        <taxon>Sphingomonadales</taxon>
        <taxon>Erythrobacteraceae</taxon>
        <taxon>Qipengyuania</taxon>
    </lineage>
</organism>
<dbReference type="EMBL" id="JAUSWK010000003">
    <property type="protein sequence ID" value="MDQ0566951.1"/>
    <property type="molecule type" value="Genomic_DNA"/>
</dbReference>
<dbReference type="AlphaFoldDB" id="A0A6I4UE84"/>
<dbReference type="SUPFAM" id="SSF56601">
    <property type="entry name" value="beta-lactamase/transpeptidase-like"/>
    <property type="match status" value="1"/>
</dbReference>
<proteinExistence type="predicted"/>
<accession>A0A6I4UE84</accession>
<comment type="caution">
    <text evidence="3">The sequence shown here is derived from an EMBL/GenBank/DDBJ whole genome shotgun (WGS) entry which is preliminary data.</text>
</comment>
<dbReference type="InterPro" id="IPR012338">
    <property type="entry name" value="Beta-lactam/transpept-like"/>
</dbReference>
<dbReference type="GeneID" id="93687317"/>
<evidence type="ECO:0000259" key="1">
    <source>
        <dbReference type="Pfam" id="PF00144"/>
    </source>
</evidence>